<dbReference type="InterPro" id="IPR002491">
    <property type="entry name" value="ABC_transptr_periplasmic_BD"/>
</dbReference>
<sequence length="281" mass="31536" precursor="true">MHRLLALLLTILLSPWVLAAPAQRIISLSPHTTELIYAAGMGDKLIAASEFSDYPKAALKLERVANYRGINLERIITLKPDLVVTWKGGLPQAQLDKLSAFGIPIHYSNPTTLESIGDELMALAPYAENPQTAEKAAQTYWQALSARRTKYQDAKPLRYFYQLSNQPLITMAQERWPSPVFTLCGGQNIFANAPAPYPQVGPEQVLMKQPEIIFGADHQGDGSNRSIQRDWQAWAGHLPAYDQQQIWLLNSNWLNRPTPRVILAIDQVCGYFDQARSRAQE</sequence>
<accession>A0ABM8ZQS5</accession>
<feature type="domain" description="Fe/B12 periplasmic-binding" evidence="6">
    <location>
        <begin position="24"/>
        <end position="276"/>
    </location>
</feature>
<organism evidence="7 8">
    <name type="scientific">Vibrio stylophorae</name>
    <dbReference type="NCBI Taxonomy" id="659351"/>
    <lineage>
        <taxon>Bacteria</taxon>
        <taxon>Pseudomonadati</taxon>
        <taxon>Pseudomonadota</taxon>
        <taxon>Gammaproteobacteria</taxon>
        <taxon>Vibrionales</taxon>
        <taxon>Vibrionaceae</taxon>
        <taxon>Vibrio</taxon>
    </lineage>
</organism>
<evidence type="ECO:0000313" key="8">
    <source>
        <dbReference type="Proteomes" id="UP000838672"/>
    </source>
</evidence>
<dbReference type="InterPro" id="IPR054828">
    <property type="entry name" value="Vit_B12_bind_prot"/>
</dbReference>
<dbReference type="InterPro" id="IPR023544">
    <property type="entry name" value="ABC_transptr_vit_B12-bd"/>
</dbReference>
<evidence type="ECO:0000256" key="3">
    <source>
        <dbReference type="ARBA" id="ARBA00022764"/>
    </source>
</evidence>
<comment type="subcellular location">
    <subcellularLocation>
        <location evidence="5">Periplasm</location>
    </subcellularLocation>
</comment>
<comment type="caution">
    <text evidence="7">The sequence shown here is derived from an EMBL/GenBank/DDBJ whole genome shotgun (WGS) entry which is preliminary data.</text>
</comment>
<keyword evidence="4" id="KW-1015">Disulfide bond</keyword>
<feature type="site" description="Important for BtuC binding" evidence="5">
    <location>
        <position position="203"/>
    </location>
</feature>
<keyword evidence="3 5" id="KW-0574">Periplasm</keyword>
<dbReference type="RefSeq" id="WP_237464607.1">
    <property type="nucleotide sequence ID" value="NZ_CAKLDI010000001.1"/>
</dbReference>
<feature type="site" description="Important for BtuC binding" evidence="5">
    <location>
        <position position="73"/>
    </location>
</feature>
<dbReference type="PROSITE" id="PS50983">
    <property type="entry name" value="FE_B12_PBP"/>
    <property type="match status" value="1"/>
</dbReference>
<dbReference type="PANTHER" id="PTHR30535:SF34">
    <property type="entry name" value="MOLYBDATE-BINDING PROTEIN MOLA"/>
    <property type="match status" value="1"/>
</dbReference>
<dbReference type="HAMAP" id="MF_01000">
    <property type="entry name" value="BtuF"/>
    <property type="match status" value="1"/>
</dbReference>
<keyword evidence="8" id="KW-1185">Reference proteome</keyword>
<keyword evidence="2 5" id="KW-0732">Signal</keyword>
<protein>
    <recommendedName>
        <fullName evidence="5">Vitamin B12-binding protein</fullName>
    </recommendedName>
</protein>
<dbReference type="NCBIfam" id="NF002894">
    <property type="entry name" value="PRK03379.1"/>
    <property type="match status" value="1"/>
</dbReference>
<evidence type="ECO:0000313" key="7">
    <source>
        <dbReference type="EMBL" id="CAH0532646.1"/>
    </source>
</evidence>
<gene>
    <name evidence="5 7" type="primary">btuF</name>
    <name evidence="7" type="ORF">VST7929_00486</name>
</gene>
<dbReference type="NCBIfam" id="NF038402">
    <property type="entry name" value="TroA_like"/>
    <property type="match status" value="1"/>
</dbReference>
<dbReference type="EMBL" id="CAKLDI010000001">
    <property type="protein sequence ID" value="CAH0532646.1"/>
    <property type="molecule type" value="Genomic_DNA"/>
</dbReference>
<feature type="chain" id="PRO_5044933634" description="Vitamin B12-binding protein" evidence="5">
    <location>
        <begin position="20"/>
        <end position="281"/>
    </location>
</feature>
<dbReference type="InterPro" id="IPR050902">
    <property type="entry name" value="ABC_Transporter_SBP"/>
</dbReference>
<keyword evidence="1 5" id="KW-0813">Transport</keyword>
<evidence type="ECO:0000256" key="5">
    <source>
        <dbReference type="HAMAP-Rule" id="MF_01000"/>
    </source>
</evidence>
<dbReference type="Proteomes" id="UP000838672">
    <property type="component" value="Unassembled WGS sequence"/>
</dbReference>
<dbReference type="SUPFAM" id="SSF53807">
    <property type="entry name" value="Helical backbone' metal receptor"/>
    <property type="match status" value="1"/>
</dbReference>
<evidence type="ECO:0000256" key="2">
    <source>
        <dbReference type="ARBA" id="ARBA00022729"/>
    </source>
</evidence>
<evidence type="ECO:0000259" key="6">
    <source>
        <dbReference type="PROSITE" id="PS50983"/>
    </source>
</evidence>
<comment type="subunit">
    <text evidence="5">The complex is composed of two ATP-binding proteins (BtuD), two transmembrane proteins (BtuC) and a solute-binding protein (BtuF).</text>
</comment>
<comment type="function">
    <text evidence="5">Part of the ABC transporter complex BtuCDF involved in vitamin B12 import. Binds vitamin B12 and delivers it to the periplasmic surface of BtuC.</text>
</comment>
<dbReference type="Pfam" id="PF01497">
    <property type="entry name" value="Peripla_BP_2"/>
    <property type="match status" value="1"/>
</dbReference>
<reference evidence="7" key="1">
    <citation type="submission" date="2021-11" db="EMBL/GenBank/DDBJ databases">
        <authorList>
            <person name="Rodrigo-Torres L."/>
            <person name="Arahal R. D."/>
            <person name="Lucena T."/>
        </authorList>
    </citation>
    <scope>NUCLEOTIDE SEQUENCE</scope>
    <source>
        <strain evidence="7">CECT 7929</strain>
    </source>
</reference>
<comment type="caution">
    <text evidence="5">Lacks conserved residue(s) required for the propagation of feature annotation.</text>
</comment>
<feature type="signal peptide" evidence="5">
    <location>
        <begin position="1"/>
        <end position="19"/>
    </location>
</feature>
<evidence type="ECO:0000256" key="4">
    <source>
        <dbReference type="ARBA" id="ARBA00023157"/>
    </source>
</evidence>
<proteinExistence type="inferred from homology"/>
<dbReference type="CDD" id="cd01144">
    <property type="entry name" value="BtuF"/>
    <property type="match status" value="1"/>
</dbReference>
<evidence type="ECO:0000256" key="1">
    <source>
        <dbReference type="ARBA" id="ARBA00022448"/>
    </source>
</evidence>
<dbReference type="PANTHER" id="PTHR30535">
    <property type="entry name" value="VITAMIN B12-BINDING PROTEIN"/>
    <property type="match status" value="1"/>
</dbReference>
<name>A0ABM8ZQS5_9VIBR</name>
<dbReference type="Gene3D" id="3.40.50.1980">
    <property type="entry name" value="Nitrogenase molybdenum iron protein domain"/>
    <property type="match status" value="2"/>
</dbReference>
<comment type="similarity">
    <text evidence="5">Belongs to the BtuF family.</text>
</comment>